<evidence type="ECO:0000256" key="10">
    <source>
        <dbReference type="ARBA" id="ARBA00023125"/>
    </source>
</evidence>
<dbReference type="GO" id="GO:0045893">
    <property type="term" value="P:positive regulation of DNA-templated transcription"/>
    <property type="evidence" value="ECO:0007669"/>
    <property type="project" value="InterPro"/>
</dbReference>
<evidence type="ECO:0000256" key="3">
    <source>
        <dbReference type="ARBA" id="ARBA00012132"/>
    </source>
</evidence>
<dbReference type="SMART" id="SM00425">
    <property type="entry name" value="TBOX"/>
    <property type="match status" value="1"/>
</dbReference>
<gene>
    <name evidence="17" type="ORF">POCULU_LOCUS160</name>
</gene>
<reference evidence="17" key="1">
    <citation type="submission" date="2021-06" db="EMBL/GenBank/DDBJ databases">
        <authorList>
            <person name="Kallberg Y."/>
            <person name="Tangrot J."/>
            <person name="Rosling A."/>
        </authorList>
    </citation>
    <scope>NUCLEOTIDE SEQUENCE</scope>
    <source>
        <strain evidence="17">IA702</strain>
    </source>
</reference>
<dbReference type="PROSITE" id="PS50252">
    <property type="entry name" value="TBOX_3"/>
    <property type="match status" value="1"/>
</dbReference>
<protein>
    <recommendedName>
        <fullName evidence="3">dolichol kinase</fullName>
        <ecNumber evidence="3">2.7.1.108</ecNumber>
    </recommendedName>
</protein>
<dbReference type="GO" id="GO:0005789">
    <property type="term" value="C:endoplasmic reticulum membrane"/>
    <property type="evidence" value="ECO:0007669"/>
    <property type="project" value="UniProtKB-SubCell"/>
</dbReference>
<dbReference type="PANTHER" id="PTHR13205:SF15">
    <property type="entry name" value="DOLICHOL KINASE"/>
    <property type="match status" value="1"/>
</dbReference>
<evidence type="ECO:0000259" key="16">
    <source>
        <dbReference type="PROSITE" id="PS50252"/>
    </source>
</evidence>
<feature type="transmembrane region" description="Helical" evidence="15">
    <location>
        <begin position="919"/>
        <end position="940"/>
    </location>
</feature>
<feature type="transmembrane region" description="Helical" evidence="15">
    <location>
        <begin position="1019"/>
        <end position="1039"/>
    </location>
</feature>
<keyword evidence="18" id="KW-1185">Reference proteome</keyword>
<feature type="region of interest" description="Disordered" evidence="14">
    <location>
        <begin position="317"/>
        <end position="342"/>
    </location>
</feature>
<dbReference type="Gene3D" id="2.60.40.820">
    <property type="entry name" value="Transcription factor, T-box"/>
    <property type="match status" value="1"/>
</dbReference>
<feature type="region of interest" description="Disordered" evidence="14">
    <location>
        <begin position="671"/>
        <end position="697"/>
    </location>
</feature>
<keyword evidence="5 15" id="KW-0812">Transmembrane</keyword>
<evidence type="ECO:0000256" key="6">
    <source>
        <dbReference type="ARBA" id="ARBA00022777"/>
    </source>
</evidence>
<keyword evidence="13" id="KW-0539">Nucleus</keyword>
<keyword evidence="4" id="KW-0808">Transferase</keyword>
<dbReference type="EMBL" id="CAJVPJ010000008">
    <property type="protein sequence ID" value="CAG8453504.1"/>
    <property type="molecule type" value="Genomic_DNA"/>
</dbReference>
<evidence type="ECO:0000313" key="18">
    <source>
        <dbReference type="Proteomes" id="UP000789572"/>
    </source>
</evidence>
<dbReference type="Pfam" id="PF00907">
    <property type="entry name" value="T-box"/>
    <property type="match status" value="1"/>
</dbReference>
<feature type="domain" description="T-box" evidence="16">
    <location>
        <begin position="102"/>
        <end position="330"/>
    </location>
</feature>
<dbReference type="GO" id="GO:0003677">
    <property type="term" value="F:DNA binding"/>
    <property type="evidence" value="ECO:0007669"/>
    <property type="project" value="UniProtKB-KW"/>
</dbReference>
<evidence type="ECO:0000256" key="1">
    <source>
        <dbReference type="ARBA" id="ARBA00004477"/>
    </source>
</evidence>
<evidence type="ECO:0000256" key="15">
    <source>
        <dbReference type="SAM" id="Phobius"/>
    </source>
</evidence>
<dbReference type="GO" id="GO:0043048">
    <property type="term" value="P:dolichyl monophosphate biosynthetic process"/>
    <property type="evidence" value="ECO:0007669"/>
    <property type="project" value="TreeGrafter"/>
</dbReference>
<keyword evidence="11 15" id="KW-0472">Membrane</keyword>
<keyword evidence="6" id="KW-0418">Kinase</keyword>
<evidence type="ECO:0000313" key="17">
    <source>
        <dbReference type="EMBL" id="CAG8453504.1"/>
    </source>
</evidence>
<evidence type="ECO:0000256" key="8">
    <source>
        <dbReference type="ARBA" id="ARBA00022989"/>
    </source>
</evidence>
<dbReference type="InterPro" id="IPR046360">
    <property type="entry name" value="T-box_DNA-bd"/>
</dbReference>
<evidence type="ECO:0000256" key="7">
    <source>
        <dbReference type="ARBA" id="ARBA00022824"/>
    </source>
</evidence>
<proteinExistence type="inferred from homology"/>
<evidence type="ECO:0000256" key="2">
    <source>
        <dbReference type="ARBA" id="ARBA00010794"/>
    </source>
</evidence>
<dbReference type="GO" id="GO:0005634">
    <property type="term" value="C:nucleus"/>
    <property type="evidence" value="ECO:0007669"/>
    <property type="project" value="InterPro"/>
</dbReference>
<evidence type="ECO:0000256" key="9">
    <source>
        <dbReference type="ARBA" id="ARBA00023015"/>
    </source>
</evidence>
<evidence type="ECO:0000256" key="12">
    <source>
        <dbReference type="ARBA" id="ARBA00023163"/>
    </source>
</evidence>
<dbReference type="Proteomes" id="UP000789572">
    <property type="component" value="Unassembled WGS sequence"/>
</dbReference>
<comment type="similarity">
    <text evidence="2">Belongs to the polyprenol kinase family.</text>
</comment>
<comment type="caution">
    <text evidence="17">The sequence shown here is derived from an EMBL/GenBank/DDBJ whole genome shotgun (WGS) entry which is preliminary data.</text>
</comment>
<dbReference type="GO" id="GO:0004168">
    <property type="term" value="F:dolichol kinase activity"/>
    <property type="evidence" value="ECO:0007669"/>
    <property type="project" value="UniProtKB-EC"/>
</dbReference>
<evidence type="ECO:0000256" key="5">
    <source>
        <dbReference type="ARBA" id="ARBA00022692"/>
    </source>
</evidence>
<dbReference type="SUPFAM" id="SSF49417">
    <property type="entry name" value="p53-like transcription factors"/>
    <property type="match status" value="1"/>
</dbReference>
<feature type="compositionally biased region" description="Basic and acidic residues" evidence="14">
    <location>
        <begin position="317"/>
        <end position="335"/>
    </location>
</feature>
<dbReference type="InterPro" id="IPR008967">
    <property type="entry name" value="p53-like_TF_DNA-bd_sf"/>
</dbReference>
<dbReference type="InterPro" id="IPR032974">
    <property type="entry name" value="Polypren_kinase"/>
</dbReference>
<evidence type="ECO:0000256" key="14">
    <source>
        <dbReference type="SAM" id="MobiDB-lite"/>
    </source>
</evidence>
<feature type="transmembrane region" description="Helical" evidence="15">
    <location>
        <begin position="770"/>
        <end position="789"/>
    </location>
</feature>
<feature type="transmembrane region" description="Helical" evidence="15">
    <location>
        <begin position="801"/>
        <end position="821"/>
    </location>
</feature>
<keyword evidence="12" id="KW-0804">Transcription</keyword>
<dbReference type="OrthoDB" id="377083at2759"/>
<comment type="subcellular location">
    <subcellularLocation>
        <location evidence="1">Endoplasmic reticulum membrane</location>
        <topology evidence="1">Multi-pass membrane protein</topology>
    </subcellularLocation>
</comment>
<feature type="transmembrane region" description="Helical" evidence="15">
    <location>
        <begin position="739"/>
        <end position="758"/>
    </location>
</feature>
<sequence>MNINYLIHASDLLPASVLEKRQPIETNIAHKSTNQQLIADEKPERVKDDERTADNHCKKYGNNPTQMLTSTSAPNFLFISTMPLSHTSSCAFLPPPIESLHLENHGLWRQFSSMENEMIITKTGRCLFPSLKFTPINLSPSASYSFVLDFIPVSHSRFRWRNGKWVCIGFDKRNKRRKENTIEHSKSGGITLKFSPELTTQHSLGKAVKQECRTDQVFGHPYLQPESPQSGRYWMERGVNFAKVKLFNRTSLSSSPSSLSCPNNFPSGYFGLTTFYKYQPRIQMVKHGQNNDVKTFKFDETIFIAVTHYQNEQVNALKKENNPHAKGFKESRRKDDEDEEIESDRHITTIDNIYDKSERYYENDYNNVYDSTDNNAAIGSTLSATSHSFVKQNQIPLFYSFYSTQSDCTRQKLHYDEDANNPQNTRYNAAQLHAENYGRYSNLRLLDQSALDAGGNGTRSQDMHSVTDLQNAHLRPMFSDQEPCNVLSSQFHTPTKQTSSTSIPCYSTQVTSHSSTRKYHNYSTIMDLLSNVSTPPCSQSSVTAVSPLTPTTPTSIPVRFDSVKFLPSIQSILFNEKQKKLSVSMSPILGEDNHLGEAVHDVVQIRYHEKGENKARGNTDTKDNVRTLEYENDRLKEYIRLKLGADAIEDVVVMDETRPTLFLTPRKRSHFSLSDSSASSEDEHRRGGETVGAGGRVGGRMKVARNGHASSVERGIVSAGALIMSYRILQFLGNDVDDGSFYAVLLMPIIAGAKVIDARKTYGDDKIRRNVIISVITMSVLSTLVYLVMSKSGLLPLFGKYPWPIAIFSQIIYHSTLYCAATILKRSFTLGELSIVSQSITFLATEASVLTLKKYPLLSLPAFARIPRSPIIPFHIGLMLGVLIVGILISPVLMRSRRLAQQPSWRSKHFRVVANEKKFVGFVVFLGSIFVIVSGIGQWVELMIEENPYFWVINFVIESPTRIMLVCYWIFTVVAAILVYINLIYSRRSFSLNTKRKYFHGLAVLLFIPGYFLEPDFISLAFSVAVSAFIYCEYLRYFAVYPVGAKLHIFLSEFVDSRDSGPCILSHMYLLVGCAACVWLQGNSPIASVSGIITLGLGDAMASIIGKKFGKHRWSGTVKTIEGSLAFLIVDLLGGYLVGLLSGRPNQWIPYIIVAVASTLLEAFSLQNDNLIIPLFMWPMIILLS</sequence>
<evidence type="ECO:0000256" key="4">
    <source>
        <dbReference type="ARBA" id="ARBA00022679"/>
    </source>
</evidence>
<keyword evidence="7" id="KW-0256">Endoplasmic reticulum</keyword>
<feature type="transmembrane region" description="Helical" evidence="15">
    <location>
        <begin position="1148"/>
        <end position="1166"/>
    </location>
</feature>
<feature type="transmembrane region" description="Helical" evidence="15">
    <location>
        <begin position="1087"/>
        <end position="1105"/>
    </location>
</feature>
<feature type="transmembrane region" description="Helical" evidence="15">
    <location>
        <begin position="960"/>
        <end position="985"/>
    </location>
</feature>
<organism evidence="17 18">
    <name type="scientific">Paraglomus occultum</name>
    <dbReference type="NCBI Taxonomy" id="144539"/>
    <lineage>
        <taxon>Eukaryota</taxon>
        <taxon>Fungi</taxon>
        <taxon>Fungi incertae sedis</taxon>
        <taxon>Mucoromycota</taxon>
        <taxon>Glomeromycotina</taxon>
        <taxon>Glomeromycetes</taxon>
        <taxon>Paraglomerales</taxon>
        <taxon>Paraglomeraceae</taxon>
        <taxon>Paraglomus</taxon>
    </lineage>
</organism>
<accession>A0A9N8YSQ7</accession>
<dbReference type="EC" id="2.7.1.108" evidence="3"/>
<feature type="transmembrane region" description="Helical" evidence="15">
    <location>
        <begin position="833"/>
        <end position="852"/>
    </location>
</feature>
<dbReference type="PANTHER" id="PTHR13205">
    <property type="entry name" value="TRANSMEMBRANE PROTEIN 15-RELATED"/>
    <property type="match status" value="1"/>
</dbReference>
<dbReference type="InterPro" id="IPR036960">
    <property type="entry name" value="T-box_sf"/>
</dbReference>
<keyword evidence="9" id="KW-0805">Transcription regulation</keyword>
<dbReference type="GO" id="GO:0003700">
    <property type="term" value="F:DNA-binding transcription factor activity"/>
    <property type="evidence" value="ECO:0007669"/>
    <property type="project" value="InterPro"/>
</dbReference>
<evidence type="ECO:0000256" key="13">
    <source>
        <dbReference type="ARBA" id="ARBA00023242"/>
    </source>
</evidence>
<evidence type="ECO:0000256" key="11">
    <source>
        <dbReference type="ARBA" id="ARBA00023136"/>
    </source>
</evidence>
<keyword evidence="8 15" id="KW-1133">Transmembrane helix</keyword>
<dbReference type="AlphaFoldDB" id="A0A9N8YSQ7"/>
<feature type="transmembrane region" description="Helical" evidence="15">
    <location>
        <begin position="1125"/>
        <end position="1142"/>
    </location>
</feature>
<feature type="transmembrane region" description="Helical" evidence="15">
    <location>
        <begin position="872"/>
        <end position="894"/>
    </location>
</feature>
<keyword evidence="10" id="KW-0238">DNA-binding</keyword>
<feature type="transmembrane region" description="Helical" evidence="15">
    <location>
        <begin position="997"/>
        <end position="1013"/>
    </location>
</feature>
<name>A0A9N8YSQ7_9GLOM</name>